<dbReference type="GO" id="GO:0006303">
    <property type="term" value="P:double-strand break repair via nonhomologous end joining"/>
    <property type="evidence" value="ECO:0007669"/>
    <property type="project" value="InterPro"/>
</dbReference>
<gene>
    <name evidence="20" type="ORF">BDQ12DRAFT_683054</name>
</gene>
<evidence type="ECO:0000256" key="7">
    <source>
        <dbReference type="ARBA" id="ARBA00022741"/>
    </source>
</evidence>
<feature type="compositionally biased region" description="Acidic residues" evidence="18">
    <location>
        <begin position="390"/>
        <end position="401"/>
    </location>
</feature>
<evidence type="ECO:0000256" key="16">
    <source>
        <dbReference type="ARBA" id="ARBA00023242"/>
    </source>
</evidence>
<evidence type="ECO:0000256" key="11">
    <source>
        <dbReference type="ARBA" id="ARBA00022840"/>
    </source>
</evidence>
<dbReference type="InterPro" id="IPR014893">
    <property type="entry name" value="Ku_PK_bind"/>
</dbReference>
<accession>A0A5C3M347</accession>
<keyword evidence="15" id="KW-0234">DNA repair</keyword>
<evidence type="ECO:0000259" key="19">
    <source>
        <dbReference type="PROSITE" id="PS50234"/>
    </source>
</evidence>
<dbReference type="FunFam" id="1.10.1600.10:FF:000002">
    <property type="entry name" value="X-ray repair cross-complementing protein 5"/>
    <property type="match status" value="1"/>
</dbReference>
<feature type="region of interest" description="Disordered" evidence="18">
    <location>
        <begin position="295"/>
        <end position="321"/>
    </location>
</feature>
<keyword evidence="11" id="KW-0067">ATP-binding</keyword>
<keyword evidence="16" id="KW-0539">Nucleus</keyword>
<dbReference type="AlphaFoldDB" id="A0A5C3M347"/>
<comment type="subcellular location">
    <subcellularLocation>
        <location evidence="2">Chromosome</location>
        <location evidence="2">Telomere</location>
    </subcellularLocation>
    <subcellularLocation>
        <location evidence="1">Nucleus</location>
    </subcellularLocation>
</comment>
<dbReference type="STRING" id="68775.A0A5C3M347"/>
<evidence type="ECO:0000256" key="4">
    <source>
        <dbReference type="ARBA" id="ARBA00012551"/>
    </source>
</evidence>
<dbReference type="Gene3D" id="1.10.1600.10">
    <property type="match status" value="1"/>
</dbReference>
<protein>
    <recommendedName>
        <fullName evidence="5">ATP-dependent DNA helicase II subunit 2</fullName>
        <ecNumber evidence="4">3.6.4.12</ecNumber>
    </recommendedName>
    <alternativeName>
        <fullName evidence="17">ATP-dependent DNA helicase II subunit Ku80</fullName>
    </alternativeName>
</protein>
<dbReference type="GO" id="GO:0042162">
    <property type="term" value="F:telomeric DNA binding"/>
    <property type="evidence" value="ECO:0007669"/>
    <property type="project" value="InterPro"/>
</dbReference>
<evidence type="ECO:0000256" key="14">
    <source>
        <dbReference type="ARBA" id="ARBA00023172"/>
    </source>
</evidence>
<dbReference type="Proteomes" id="UP000308652">
    <property type="component" value="Unassembled WGS sequence"/>
</dbReference>
<evidence type="ECO:0000313" key="20">
    <source>
        <dbReference type="EMBL" id="TFK38608.1"/>
    </source>
</evidence>
<dbReference type="GO" id="GO:0003678">
    <property type="term" value="F:DNA helicase activity"/>
    <property type="evidence" value="ECO:0007669"/>
    <property type="project" value="UniProtKB-EC"/>
</dbReference>
<dbReference type="CDD" id="cd00873">
    <property type="entry name" value="KU80"/>
    <property type="match status" value="1"/>
</dbReference>
<dbReference type="InterPro" id="IPR016194">
    <property type="entry name" value="SPOC-like_C_dom_sf"/>
</dbReference>
<evidence type="ECO:0000256" key="18">
    <source>
        <dbReference type="SAM" id="MobiDB-lite"/>
    </source>
</evidence>
<dbReference type="Pfam" id="PF08785">
    <property type="entry name" value="Ku_PK_bind"/>
    <property type="match status" value="1"/>
</dbReference>
<dbReference type="Gene3D" id="1.25.40.240">
    <property type="entry name" value="Ku, C-terminal domain"/>
    <property type="match status" value="1"/>
</dbReference>
<organism evidence="20 21">
    <name type="scientific">Crucibulum laeve</name>
    <dbReference type="NCBI Taxonomy" id="68775"/>
    <lineage>
        <taxon>Eukaryota</taxon>
        <taxon>Fungi</taxon>
        <taxon>Dikarya</taxon>
        <taxon>Basidiomycota</taxon>
        <taxon>Agaricomycotina</taxon>
        <taxon>Agaricomycetes</taxon>
        <taxon>Agaricomycetidae</taxon>
        <taxon>Agaricales</taxon>
        <taxon>Agaricineae</taxon>
        <taxon>Nidulariaceae</taxon>
        <taxon>Crucibulum</taxon>
    </lineage>
</organism>
<evidence type="ECO:0000256" key="17">
    <source>
        <dbReference type="ARBA" id="ARBA00031847"/>
    </source>
</evidence>
<dbReference type="EMBL" id="ML213602">
    <property type="protein sequence ID" value="TFK38608.1"/>
    <property type="molecule type" value="Genomic_DNA"/>
</dbReference>
<dbReference type="GO" id="GO:0005524">
    <property type="term" value="F:ATP binding"/>
    <property type="evidence" value="ECO:0007669"/>
    <property type="project" value="UniProtKB-KW"/>
</dbReference>
<keyword evidence="14" id="KW-0233">DNA recombination</keyword>
<evidence type="ECO:0000256" key="2">
    <source>
        <dbReference type="ARBA" id="ARBA00004574"/>
    </source>
</evidence>
<evidence type="ECO:0000256" key="9">
    <source>
        <dbReference type="ARBA" id="ARBA00022801"/>
    </source>
</evidence>
<keyword evidence="8" id="KW-0227">DNA damage</keyword>
<evidence type="ECO:0000256" key="8">
    <source>
        <dbReference type="ARBA" id="ARBA00022763"/>
    </source>
</evidence>
<keyword evidence="13" id="KW-0238">DNA-binding</keyword>
<dbReference type="InterPro" id="IPR036494">
    <property type="entry name" value="Ku_C_sf"/>
</dbReference>
<dbReference type="GO" id="GO:0000781">
    <property type="term" value="C:chromosome, telomeric region"/>
    <property type="evidence" value="ECO:0007669"/>
    <property type="project" value="UniProtKB-SubCell"/>
</dbReference>
<sequence length="914" mass="102484">MPAERAGYTVTMFLIDTSPSMEKLRTVELPPGPHGEERTTEMTNLEWALQFVKLKIQEMIFNGRKTDQCGVIVFGSDETNNVINEKNGGYLNVSEYIRIAQPNAGTLAKIDALQPSESCGDPIDALIVGIETQSAYLGNKKTWTRKIIMVTDGESPIEIEDWEATVAKMDELAVGLTVVGVDFDDEEFGYEEPDKSTIKRANEKFYAELCSKLNNGLVGTCAFALQETTRPDIKQTRSTLMGTVLRLGDIDTRSDEALEVIVKTSKCTALSRPKSWKKFTVRKKEGKGKKKVRADGDMEVDEEDKVQDKMEVDVEGTGESEDEVIIDENGEKKVAYTTLKMRTEYYVDRNAEHPEDTQKAEEEDVKMEDDDFLLLDANDFKMSAPKPESEPIEEEEPEESEMEKQKRLRLEEKKRFETMERVEKEDLVRGFKYGTTYAPCPDGQFPRLQTRKGIDICGFFLAKNFRRELSLGEIQYVWADPSSPNQQVMLSSIVQAMYEKGALAIARWVSKDEMDPKMGVLAPCVFDGVDCFLWAHMPFADDVRKYTFASLDNLVSKKGETITEHPYIPTETQQEAMDDFVDEMDLMGAGEKDEEGNRGPWFDTRQSYNPTIHRVKQAVFHAAVVPDIETHPLPPPHPELLKYFDPPRKVLKRARGAIEGCKSAFKVKQVPKRVAKARKDGHEHAQDEEDAMLLLDKKPLTPSKARPGIRFTGAAGGSAHSTPSKGKAKVMQDPSDSQSDTEDDDEDLILNPTAKKPATPSPSNDRNALPTPARSLSPDVDLGRAPGRIIGSTYPLRDFEANIALGDVVSKAVEDMGAVIVEIVMRPFASRRNAELVSCMKKMRDTCLQEDEVDAWNEFLNDLKGKCLAKPGNSAFWEQIQKEGRELSLISKSEANKYGGTSSFTDRQAEEFIQ</sequence>
<dbReference type="FunFam" id="3.40.50.410:FF:000073">
    <property type="entry name" value="ATP-dependent DNA helicase II subunit 2"/>
    <property type="match status" value="1"/>
</dbReference>
<evidence type="ECO:0000256" key="12">
    <source>
        <dbReference type="ARBA" id="ARBA00022895"/>
    </source>
</evidence>
<reference evidence="20 21" key="1">
    <citation type="journal article" date="2019" name="Nat. Ecol. Evol.">
        <title>Megaphylogeny resolves global patterns of mushroom evolution.</title>
        <authorList>
            <person name="Varga T."/>
            <person name="Krizsan K."/>
            <person name="Foldi C."/>
            <person name="Dima B."/>
            <person name="Sanchez-Garcia M."/>
            <person name="Sanchez-Ramirez S."/>
            <person name="Szollosi G.J."/>
            <person name="Szarkandi J.G."/>
            <person name="Papp V."/>
            <person name="Albert L."/>
            <person name="Andreopoulos W."/>
            <person name="Angelini C."/>
            <person name="Antonin V."/>
            <person name="Barry K.W."/>
            <person name="Bougher N.L."/>
            <person name="Buchanan P."/>
            <person name="Buyck B."/>
            <person name="Bense V."/>
            <person name="Catcheside P."/>
            <person name="Chovatia M."/>
            <person name="Cooper J."/>
            <person name="Damon W."/>
            <person name="Desjardin D."/>
            <person name="Finy P."/>
            <person name="Geml J."/>
            <person name="Haridas S."/>
            <person name="Hughes K."/>
            <person name="Justo A."/>
            <person name="Karasinski D."/>
            <person name="Kautmanova I."/>
            <person name="Kiss B."/>
            <person name="Kocsube S."/>
            <person name="Kotiranta H."/>
            <person name="LaButti K.M."/>
            <person name="Lechner B.E."/>
            <person name="Liimatainen K."/>
            <person name="Lipzen A."/>
            <person name="Lukacs Z."/>
            <person name="Mihaltcheva S."/>
            <person name="Morgado L.N."/>
            <person name="Niskanen T."/>
            <person name="Noordeloos M.E."/>
            <person name="Ohm R.A."/>
            <person name="Ortiz-Santana B."/>
            <person name="Ovrebo C."/>
            <person name="Racz N."/>
            <person name="Riley R."/>
            <person name="Savchenko A."/>
            <person name="Shiryaev A."/>
            <person name="Soop K."/>
            <person name="Spirin V."/>
            <person name="Szebenyi C."/>
            <person name="Tomsovsky M."/>
            <person name="Tulloss R.E."/>
            <person name="Uehling J."/>
            <person name="Grigoriev I.V."/>
            <person name="Vagvolgyi C."/>
            <person name="Papp T."/>
            <person name="Martin F.M."/>
            <person name="Miettinen O."/>
            <person name="Hibbett D.S."/>
            <person name="Nagy L.G."/>
        </authorList>
    </citation>
    <scope>NUCLEOTIDE SEQUENCE [LARGE SCALE GENOMIC DNA]</scope>
    <source>
        <strain evidence="20 21">CBS 166.37</strain>
    </source>
</reference>
<dbReference type="PANTHER" id="PTHR12604">
    <property type="entry name" value="KU AUTOANTIGEN DNA HELICASE"/>
    <property type="match status" value="1"/>
</dbReference>
<comment type="similarity">
    <text evidence="3">Belongs to the ku80 family.</text>
</comment>
<dbReference type="GO" id="GO:0043564">
    <property type="term" value="C:Ku70:Ku80 complex"/>
    <property type="evidence" value="ECO:0007669"/>
    <property type="project" value="InterPro"/>
</dbReference>
<feature type="region of interest" description="Disordered" evidence="18">
    <location>
        <begin position="382"/>
        <end position="406"/>
    </location>
</feature>
<dbReference type="GO" id="GO:0006310">
    <property type="term" value="P:DNA recombination"/>
    <property type="evidence" value="ECO:0007669"/>
    <property type="project" value="UniProtKB-KW"/>
</dbReference>
<dbReference type="Gene3D" id="3.40.50.410">
    <property type="entry name" value="von Willebrand factor, type A domain"/>
    <property type="match status" value="1"/>
</dbReference>
<dbReference type="InterPro" id="IPR036465">
    <property type="entry name" value="vWFA_dom_sf"/>
</dbReference>
<keyword evidence="12" id="KW-0779">Telomere</keyword>
<evidence type="ECO:0000256" key="5">
    <source>
        <dbReference type="ARBA" id="ARBA00021792"/>
    </source>
</evidence>
<dbReference type="SUPFAM" id="SSF100939">
    <property type="entry name" value="SPOC domain-like"/>
    <property type="match status" value="1"/>
</dbReference>
<dbReference type="PANTHER" id="PTHR12604:SF4">
    <property type="entry name" value="X-RAY REPAIR CROSS-COMPLEMENTING PROTEIN 5"/>
    <property type="match status" value="1"/>
</dbReference>
<dbReference type="PROSITE" id="PS50234">
    <property type="entry name" value="VWFA"/>
    <property type="match status" value="1"/>
</dbReference>
<dbReference type="SMART" id="SM00559">
    <property type="entry name" value="Ku78"/>
    <property type="match status" value="1"/>
</dbReference>
<dbReference type="Gene3D" id="2.40.290.10">
    <property type="match status" value="1"/>
</dbReference>
<evidence type="ECO:0000313" key="21">
    <source>
        <dbReference type="Proteomes" id="UP000308652"/>
    </source>
</evidence>
<proteinExistence type="inferred from homology"/>
<evidence type="ECO:0000256" key="3">
    <source>
        <dbReference type="ARBA" id="ARBA00007726"/>
    </source>
</evidence>
<evidence type="ECO:0000256" key="15">
    <source>
        <dbReference type="ARBA" id="ARBA00023204"/>
    </source>
</evidence>
<keyword evidence="6" id="KW-0158">Chromosome</keyword>
<dbReference type="GO" id="GO:0016787">
    <property type="term" value="F:hydrolase activity"/>
    <property type="evidence" value="ECO:0007669"/>
    <property type="project" value="UniProtKB-KW"/>
</dbReference>
<name>A0A5C3M347_9AGAR</name>
<dbReference type="InterPro" id="IPR024193">
    <property type="entry name" value="Ku80"/>
</dbReference>
<dbReference type="GO" id="GO:0003690">
    <property type="term" value="F:double-stranded DNA binding"/>
    <property type="evidence" value="ECO:0007669"/>
    <property type="project" value="TreeGrafter"/>
</dbReference>
<dbReference type="GO" id="GO:0003684">
    <property type="term" value="F:damaged DNA binding"/>
    <property type="evidence" value="ECO:0007669"/>
    <property type="project" value="InterPro"/>
</dbReference>
<dbReference type="SUPFAM" id="SSF53300">
    <property type="entry name" value="vWA-like"/>
    <property type="match status" value="1"/>
</dbReference>
<keyword evidence="7" id="KW-0547">Nucleotide-binding</keyword>
<dbReference type="OrthoDB" id="30826at2759"/>
<dbReference type="InterPro" id="IPR006164">
    <property type="entry name" value="DNA_bd_Ku70/Ku80"/>
</dbReference>
<dbReference type="SUPFAM" id="SSF101420">
    <property type="entry name" value="C-terminal domain of Ku80"/>
    <property type="match status" value="1"/>
</dbReference>
<evidence type="ECO:0000256" key="1">
    <source>
        <dbReference type="ARBA" id="ARBA00004123"/>
    </source>
</evidence>
<evidence type="ECO:0000256" key="13">
    <source>
        <dbReference type="ARBA" id="ARBA00023125"/>
    </source>
</evidence>
<feature type="region of interest" description="Disordered" evidence="18">
    <location>
        <begin position="671"/>
        <end position="784"/>
    </location>
</feature>
<keyword evidence="10" id="KW-0347">Helicase</keyword>
<dbReference type="EC" id="3.6.4.12" evidence="4"/>
<dbReference type="InterPro" id="IPR002035">
    <property type="entry name" value="VWF_A"/>
</dbReference>
<feature type="domain" description="VWFA" evidence="19">
    <location>
        <begin position="10"/>
        <end position="240"/>
    </location>
</feature>
<keyword evidence="21" id="KW-1185">Reference proteome</keyword>
<evidence type="ECO:0000256" key="10">
    <source>
        <dbReference type="ARBA" id="ARBA00022806"/>
    </source>
</evidence>
<dbReference type="GO" id="GO:0000723">
    <property type="term" value="P:telomere maintenance"/>
    <property type="evidence" value="ECO:0007669"/>
    <property type="project" value="InterPro"/>
</dbReference>
<keyword evidence="9" id="KW-0378">Hydrolase</keyword>
<evidence type="ECO:0000256" key="6">
    <source>
        <dbReference type="ARBA" id="ARBA00022454"/>
    </source>
</evidence>
<feature type="compositionally biased region" description="Acidic residues" evidence="18">
    <location>
        <begin position="739"/>
        <end position="748"/>
    </location>
</feature>
<dbReference type="Pfam" id="PF02735">
    <property type="entry name" value="Ku"/>
    <property type="match status" value="1"/>
</dbReference>